<gene>
    <name evidence="2" type="ORF">K505DRAFT_367268</name>
</gene>
<feature type="compositionally biased region" description="Polar residues" evidence="1">
    <location>
        <begin position="123"/>
        <end position="132"/>
    </location>
</feature>
<protein>
    <submittedName>
        <fullName evidence="2">Uncharacterized protein</fullName>
    </submittedName>
</protein>
<feature type="compositionally biased region" description="Polar residues" evidence="1">
    <location>
        <begin position="64"/>
        <end position="79"/>
    </location>
</feature>
<reference evidence="2" key="1">
    <citation type="journal article" date="2020" name="Stud. Mycol.">
        <title>101 Dothideomycetes genomes: a test case for predicting lifestyles and emergence of pathogens.</title>
        <authorList>
            <person name="Haridas S."/>
            <person name="Albert R."/>
            <person name="Binder M."/>
            <person name="Bloem J."/>
            <person name="Labutti K."/>
            <person name="Salamov A."/>
            <person name="Andreopoulos B."/>
            <person name="Baker S."/>
            <person name="Barry K."/>
            <person name="Bills G."/>
            <person name="Bluhm B."/>
            <person name="Cannon C."/>
            <person name="Castanera R."/>
            <person name="Culley D."/>
            <person name="Daum C."/>
            <person name="Ezra D."/>
            <person name="Gonzalez J."/>
            <person name="Henrissat B."/>
            <person name="Kuo A."/>
            <person name="Liang C."/>
            <person name="Lipzen A."/>
            <person name="Lutzoni F."/>
            <person name="Magnuson J."/>
            <person name="Mondo S."/>
            <person name="Nolan M."/>
            <person name="Ohm R."/>
            <person name="Pangilinan J."/>
            <person name="Park H.-J."/>
            <person name="Ramirez L."/>
            <person name="Alfaro M."/>
            <person name="Sun H."/>
            <person name="Tritt A."/>
            <person name="Yoshinaga Y."/>
            <person name="Zwiers L.-H."/>
            <person name="Turgeon B."/>
            <person name="Goodwin S."/>
            <person name="Spatafora J."/>
            <person name="Crous P."/>
            <person name="Grigoriev I."/>
        </authorList>
    </citation>
    <scope>NUCLEOTIDE SEQUENCE</scope>
    <source>
        <strain evidence="2">CBS 109.77</strain>
    </source>
</reference>
<evidence type="ECO:0000313" key="3">
    <source>
        <dbReference type="Proteomes" id="UP000799757"/>
    </source>
</evidence>
<name>A0A6A6WUY5_9PLEO</name>
<feature type="region of interest" description="Disordered" evidence="1">
    <location>
        <begin position="207"/>
        <end position="230"/>
    </location>
</feature>
<proteinExistence type="predicted"/>
<feature type="compositionally biased region" description="Basic and acidic residues" evidence="1">
    <location>
        <begin position="110"/>
        <end position="122"/>
    </location>
</feature>
<feature type="region of interest" description="Disordered" evidence="1">
    <location>
        <begin position="56"/>
        <end position="132"/>
    </location>
</feature>
<feature type="compositionally biased region" description="Basic and acidic residues" evidence="1">
    <location>
        <begin position="92"/>
        <end position="102"/>
    </location>
</feature>
<evidence type="ECO:0000256" key="1">
    <source>
        <dbReference type="SAM" id="MobiDB-lite"/>
    </source>
</evidence>
<dbReference type="EMBL" id="MU002307">
    <property type="protein sequence ID" value="KAF2787537.1"/>
    <property type="molecule type" value="Genomic_DNA"/>
</dbReference>
<accession>A0A6A6WUY5</accession>
<dbReference type="Proteomes" id="UP000799757">
    <property type="component" value="Unassembled WGS sequence"/>
</dbReference>
<organism evidence="2 3">
    <name type="scientific">Melanomma pulvis-pyrius CBS 109.77</name>
    <dbReference type="NCBI Taxonomy" id="1314802"/>
    <lineage>
        <taxon>Eukaryota</taxon>
        <taxon>Fungi</taxon>
        <taxon>Dikarya</taxon>
        <taxon>Ascomycota</taxon>
        <taxon>Pezizomycotina</taxon>
        <taxon>Dothideomycetes</taxon>
        <taxon>Pleosporomycetidae</taxon>
        <taxon>Pleosporales</taxon>
        <taxon>Melanommataceae</taxon>
        <taxon>Melanomma</taxon>
    </lineage>
</organism>
<dbReference type="AlphaFoldDB" id="A0A6A6WUY5"/>
<sequence length="230" mass="25496">MSPGSTNDRIWTALEQALLPLHENNPTCDDNTLHQIVDSRSERPLKKSLAVKNDGFNTVDPVQEKSTASLNKTKSSASPQEGMHPTGQTSTEKGEPSPKHADTLTTPREQSYRKRATPEHDPTTSQSENYSPNINLRVFKGSMEYTVEAICRYDAGASTVVKHLGEMFPKKEGINIQVLNPDGGRRIQGVYTPPDTSFIDLIQVEHEADDDDEEYSNVTKRQCLGQGVQD</sequence>
<evidence type="ECO:0000313" key="2">
    <source>
        <dbReference type="EMBL" id="KAF2787537.1"/>
    </source>
</evidence>
<keyword evidence="3" id="KW-1185">Reference proteome</keyword>